<evidence type="ECO:0000313" key="1">
    <source>
        <dbReference type="EMBL" id="QDS92722.1"/>
    </source>
</evidence>
<organism evidence="1 2">
    <name type="scientific">Roseimaritima multifibrata</name>
    <dbReference type="NCBI Taxonomy" id="1930274"/>
    <lineage>
        <taxon>Bacteria</taxon>
        <taxon>Pseudomonadati</taxon>
        <taxon>Planctomycetota</taxon>
        <taxon>Planctomycetia</taxon>
        <taxon>Pirellulales</taxon>
        <taxon>Pirellulaceae</taxon>
        <taxon>Roseimaritima</taxon>
    </lineage>
</organism>
<dbReference type="KEGG" id="rml:FF011L_14710"/>
<dbReference type="Proteomes" id="UP000320672">
    <property type="component" value="Chromosome"/>
</dbReference>
<gene>
    <name evidence="1" type="ORF">FF011L_14710</name>
</gene>
<proteinExistence type="predicted"/>
<sequence>MGSGAVNFGGARRMHVFFTERFLIERLSGGPAHAVREHLLAPPHNYRADCAAVSRKRSARRCCFPLATLILRT</sequence>
<dbReference type="AlphaFoldDB" id="A0A517MCV6"/>
<evidence type="ECO:0000313" key="2">
    <source>
        <dbReference type="Proteomes" id="UP000320672"/>
    </source>
</evidence>
<reference evidence="1 2" key="1">
    <citation type="submission" date="2019-02" db="EMBL/GenBank/DDBJ databases">
        <title>Deep-cultivation of Planctomycetes and their phenomic and genomic characterization uncovers novel biology.</title>
        <authorList>
            <person name="Wiegand S."/>
            <person name="Jogler M."/>
            <person name="Boedeker C."/>
            <person name="Pinto D."/>
            <person name="Vollmers J."/>
            <person name="Rivas-Marin E."/>
            <person name="Kohn T."/>
            <person name="Peeters S.H."/>
            <person name="Heuer A."/>
            <person name="Rast P."/>
            <person name="Oberbeckmann S."/>
            <person name="Bunk B."/>
            <person name="Jeske O."/>
            <person name="Meyerdierks A."/>
            <person name="Storesund J.E."/>
            <person name="Kallscheuer N."/>
            <person name="Luecker S."/>
            <person name="Lage O.M."/>
            <person name="Pohl T."/>
            <person name="Merkel B.J."/>
            <person name="Hornburger P."/>
            <person name="Mueller R.-W."/>
            <person name="Bruemmer F."/>
            <person name="Labrenz M."/>
            <person name="Spormann A.M."/>
            <person name="Op den Camp H."/>
            <person name="Overmann J."/>
            <person name="Amann R."/>
            <person name="Jetten M.S.M."/>
            <person name="Mascher T."/>
            <person name="Medema M.H."/>
            <person name="Devos D.P."/>
            <person name="Kaster A.-K."/>
            <person name="Ovreas L."/>
            <person name="Rohde M."/>
            <person name="Galperin M.Y."/>
            <person name="Jogler C."/>
        </authorList>
    </citation>
    <scope>NUCLEOTIDE SEQUENCE [LARGE SCALE GENOMIC DNA]</scope>
    <source>
        <strain evidence="1 2">FF011L</strain>
    </source>
</reference>
<name>A0A517MCV6_9BACT</name>
<dbReference type="EMBL" id="CP036262">
    <property type="protein sequence ID" value="QDS92722.1"/>
    <property type="molecule type" value="Genomic_DNA"/>
</dbReference>
<protein>
    <submittedName>
        <fullName evidence="1">Uncharacterized protein</fullName>
    </submittedName>
</protein>
<accession>A0A517MCV6</accession>
<keyword evidence="2" id="KW-1185">Reference proteome</keyword>